<organism evidence="4 5">
    <name type="scientific">Symbiodinium natans</name>
    <dbReference type="NCBI Taxonomy" id="878477"/>
    <lineage>
        <taxon>Eukaryota</taxon>
        <taxon>Sar</taxon>
        <taxon>Alveolata</taxon>
        <taxon>Dinophyceae</taxon>
        <taxon>Suessiales</taxon>
        <taxon>Symbiodiniaceae</taxon>
        <taxon>Symbiodinium</taxon>
    </lineage>
</organism>
<comment type="caution">
    <text evidence="4">The sequence shown here is derived from an EMBL/GenBank/DDBJ whole genome shotgun (WGS) entry which is preliminary data.</text>
</comment>
<dbReference type="EMBL" id="CAJNDS010002588">
    <property type="protein sequence ID" value="CAE7535669.1"/>
    <property type="molecule type" value="Genomic_DNA"/>
</dbReference>
<evidence type="ECO:0000313" key="5">
    <source>
        <dbReference type="Proteomes" id="UP000604046"/>
    </source>
</evidence>
<feature type="domain" description="FH2" evidence="3">
    <location>
        <begin position="220"/>
        <end position="555"/>
    </location>
</feature>
<evidence type="ECO:0000256" key="2">
    <source>
        <dbReference type="SAM" id="SignalP"/>
    </source>
</evidence>
<reference evidence="4" key="1">
    <citation type="submission" date="2021-02" db="EMBL/GenBank/DDBJ databases">
        <authorList>
            <person name="Dougan E. K."/>
            <person name="Rhodes N."/>
            <person name="Thang M."/>
            <person name="Chan C."/>
        </authorList>
    </citation>
    <scope>NUCLEOTIDE SEQUENCE</scope>
</reference>
<dbReference type="PANTHER" id="PTHR45725">
    <property type="entry name" value="FORMIN HOMOLOGY 2 FAMILY MEMBER"/>
    <property type="match status" value="1"/>
</dbReference>
<dbReference type="SUPFAM" id="SSF101447">
    <property type="entry name" value="Formin homology 2 domain (FH2 domain)"/>
    <property type="match status" value="1"/>
</dbReference>
<dbReference type="Pfam" id="PF02181">
    <property type="entry name" value="FH2"/>
    <property type="match status" value="1"/>
</dbReference>
<proteinExistence type="predicted"/>
<keyword evidence="2" id="KW-0732">Signal</keyword>
<evidence type="ECO:0000313" key="4">
    <source>
        <dbReference type="EMBL" id="CAE7535669.1"/>
    </source>
</evidence>
<feature type="chain" id="PRO_5032388740" evidence="2">
    <location>
        <begin position="23"/>
        <end position="555"/>
    </location>
</feature>
<feature type="region of interest" description="Disordered" evidence="1">
    <location>
        <begin position="125"/>
        <end position="144"/>
    </location>
</feature>
<dbReference type="SMART" id="SM00498">
    <property type="entry name" value="FH2"/>
    <property type="match status" value="1"/>
</dbReference>
<dbReference type="InterPro" id="IPR051425">
    <property type="entry name" value="Formin_Homology"/>
</dbReference>
<keyword evidence="5" id="KW-1185">Reference proteome</keyword>
<evidence type="ECO:0000256" key="1">
    <source>
        <dbReference type="SAM" id="MobiDB-lite"/>
    </source>
</evidence>
<dbReference type="PROSITE" id="PS51444">
    <property type="entry name" value="FH2"/>
    <property type="match status" value="1"/>
</dbReference>
<dbReference type="Proteomes" id="UP000604046">
    <property type="component" value="Unassembled WGS sequence"/>
</dbReference>
<dbReference type="AlphaFoldDB" id="A0A812TSL3"/>
<dbReference type="PANTHER" id="PTHR45725:SF1">
    <property type="entry name" value="DISHEVELLED ASSOCIATED ACTIVATOR OF MORPHOGENESIS, ISOFORM D"/>
    <property type="match status" value="1"/>
</dbReference>
<feature type="signal peptide" evidence="2">
    <location>
        <begin position="1"/>
        <end position="22"/>
    </location>
</feature>
<dbReference type="OrthoDB" id="1668162at2759"/>
<feature type="compositionally biased region" description="Basic and acidic residues" evidence="1">
    <location>
        <begin position="131"/>
        <end position="143"/>
    </location>
</feature>
<dbReference type="InterPro" id="IPR042201">
    <property type="entry name" value="FH2_Formin_sf"/>
</dbReference>
<gene>
    <name evidence="4" type="primary">FH3</name>
    <name evidence="4" type="ORF">SNAT2548_LOCUS30020</name>
</gene>
<name>A0A812TSL3_9DINO</name>
<dbReference type="Gene3D" id="1.20.58.2220">
    <property type="entry name" value="Formin, FH2 domain"/>
    <property type="match status" value="1"/>
</dbReference>
<sequence length="555" mass="60731">MSGAWKAFAAVVLILQATLCLAEFEIDEAADLTGTGLFLPPGALDPVPPPQDKDKGVASAPRKGLHFHLEGPRLPQLSGLSVAVGAAAGVLADEAIRRDVFPKLATATAHLLESKVTKAKKLVRRLRRSRERPSIDVAPEPKRHSSGHFAGLVALGFASFLLAKKRAGFAKGSTADAVATPIAKRPKSKAAPPPPPPRGKGIPKVAARPKASTADEAFLSPRSAELARFGKRIHWVKPSCEEPQQDTIFGELKMVHTQSEQERKLQFDKNLMDAMFTPRSARGAATPRKSWTGPKPQGLCLLDNSRAHNVAIVLTKLAMSTKELSRAIRLFDTGCSWLRTDHVELLTVAMPTTSEATKLLAHKDKEDALRDVERRMLPLCNLSPARIKVMKFALSYQSLRESLMERCQVLQLAAEESRNSVPFRELLAIVLEAGNYINGGDQANAQGERVRAFGIESLQSLANFKVGCISCMHFLCITMRASDRRFLSCLEDSLKHVRTASKERFNQLRSDVEAFLGEVNFAAARLREFNAAAEEPHAKAHWEGGLILGMKVSRF</sequence>
<dbReference type="InterPro" id="IPR015425">
    <property type="entry name" value="FH2_Formin"/>
</dbReference>
<protein>
    <submittedName>
        <fullName evidence="4">FH3 protein</fullName>
    </submittedName>
</protein>
<feature type="region of interest" description="Disordered" evidence="1">
    <location>
        <begin position="41"/>
        <end position="62"/>
    </location>
</feature>
<evidence type="ECO:0000259" key="3">
    <source>
        <dbReference type="PROSITE" id="PS51444"/>
    </source>
</evidence>
<accession>A0A812TSL3</accession>
<feature type="region of interest" description="Disordered" evidence="1">
    <location>
        <begin position="174"/>
        <end position="215"/>
    </location>
</feature>